<protein>
    <submittedName>
        <fullName evidence="2">Suppressor of fused domain protein</fullName>
    </submittedName>
</protein>
<evidence type="ECO:0000259" key="1">
    <source>
        <dbReference type="Pfam" id="PF05076"/>
    </source>
</evidence>
<feature type="domain" description="Suppressor of fused-like" evidence="1">
    <location>
        <begin position="38"/>
        <end position="177"/>
    </location>
</feature>
<name>A0ABT3II02_9BACT</name>
<dbReference type="Proteomes" id="UP001207742">
    <property type="component" value="Unassembled WGS sequence"/>
</dbReference>
<accession>A0ABT3II02</accession>
<comment type="caution">
    <text evidence="2">The sequence shown here is derived from an EMBL/GenBank/DDBJ whole genome shotgun (WGS) entry which is preliminary data.</text>
</comment>
<keyword evidence="3" id="KW-1185">Reference proteome</keyword>
<evidence type="ECO:0000313" key="2">
    <source>
        <dbReference type="EMBL" id="MCW3483573.1"/>
    </source>
</evidence>
<reference evidence="2 3" key="1">
    <citation type="submission" date="2022-10" db="EMBL/GenBank/DDBJ databases">
        <title>Chitinophaga nivalis PC15 sp. nov., isolated from Pyeongchang county, South Korea.</title>
        <authorList>
            <person name="Trinh H.N."/>
        </authorList>
    </citation>
    <scope>NUCLEOTIDE SEQUENCE [LARGE SCALE GENOMIC DNA]</scope>
    <source>
        <strain evidence="2 3">PC14</strain>
    </source>
</reference>
<dbReference type="InterPro" id="IPR020941">
    <property type="entry name" value="SUFU-like_domain"/>
</dbReference>
<evidence type="ECO:0000313" key="3">
    <source>
        <dbReference type="Proteomes" id="UP001207742"/>
    </source>
</evidence>
<organism evidence="2 3">
    <name type="scientific">Chitinophaga nivalis</name>
    <dbReference type="NCBI Taxonomy" id="2991709"/>
    <lineage>
        <taxon>Bacteria</taxon>
        <taxon>Pseudomonadati</taxon>
        <taxon>Bacteroidota</taxon>
        <taxon>Chitinophagia</taxon>
        <taxon>Chitinophagales</taxon>
        <taxon>Chitinophagaceae</taxon>
        <taxon>Chitinophaga</taxon>
    </lineage>
</organism>
<gene>
    <name evidence="2" type="ORF">OL497_06695</name>
</gene>
<sequence>MYTDQLHQHYEAYFGIPGKKITWDKGPLEKLHPDFYLLVFPPNSRQSLYTYCTVGMSAGDMAYLTELVVYAPREEEGLAELLAVCASYHRNKAPLLLYHTVNLGRPWLDQSSCDHGFISYPWLDSPLAEVAVNGQTVYCYWYVPITEQERDYKVAHGHEALEQLFEDQSLPYADPARTSLTS</sequence>
<proteinExistence type="predicted"/>
<dbReference type="RefSeq" id="WP_264729043.1">
    <property type="nucleotide sequence ID" value="NZ_JAPDNR010000001.1"/>
</dbReference>
<dbReference type="Pfam" id="PF05076">
    <property type="entry name" value="SUFU"/>
    <property type="match status" value="1"/>
</dbReference>
<dbReference type="EMBL" id="JAPDNS010000001">
    <property type="protein sequence ID" value="MCW3483573.1"/>
    <property type="molecule type" value="Genomic_DNA"/>
</dbReference>